<evidence type="ECO:0000256" key="1">
    <source>
        <dbReference type="ARBA" id="ARBA00014389"/>
    </source>
</evidence>
<dbReference type="InterPro" id="IPR004902">
    <property type="entry name" value="Rhabdo_ncap_2"/>
</dbReference>
<protein>
    <recommendedName>
        <fullName evidence="1 9">Nucleoprotein</fullName>
        <shortName evidence="9">NP</shortName>
        <shortName evidence="9">Protein N</shortName>
    </recommendedName>
    <alternativeName>
        <fullName evidence="8 9">Nucleocapsid protein</fullName>
    </alternativeName>
</protein>
<dbReference type="GO" id="GO:0019013">
    <property type="term" value="C:viral nucleocapsid"/>
    <property type="evidence" value="ECO:0007669"/>
    <property type="project" value="UniProtKB-UniRule"/>
</dbReference>
<evidence type="ECO:0000256" key="4">
    <source>
        <dbReference type="ARBA" id="ARBA00022844"/>
    </source>
</evidence>
<comment type="subunit">
    <text evidence="9">Homomultimerizes to form the nucleocapsid. Binds to viral genomic RNA.</text>
</comment>
<evidence type="ECO:0000256" key="3">
    <source>
        <dbReference type="ARBA" id="ARBA00022561"/>
    </source>
</evidence>
<keyword evidence="6 9" id="KW-0543">Viral nucleoprotein</keyword>
<accession>A0A9N7AAS7</accession>
<comment type="function">
    <text evidence="9">Encapsidates the genome, protecting it from nucleases. The encapsidated genomic RNA is termed the nucleocapsid (NC) and serves as template for viral transcription and replication.</text>
</comment>
<evidence type="ECO:0000256" key="5">
    <source>
        <dbReference type="ARBA" id="ARBA00022884"/>
    </source>
</evidence>
<keyword evidence="5 9" id="KW-0694">RNA-binding</keyword>
<organism evidence="10">
    <name type="scientific">Artemisia virus 1</name>
    <dbReference type="NCBI Taxonomy" id="2977954"/>
    <lineage>
        <taxon>Viruses</taxon>
        <taxon>Riboviria</taxon>
        <taxon>Orthornavirae</taxon>
        <taxon>Negarnaviricota</taxon>
        <taxon>Haploviricotina</taxon>
        <taxon>Monjiviricetes</taxon>
        <taxon>Mononegavirales</taxon>
        <taxon>Rhabdoviridae</taxon>
        <taxon>Betarhabdovirinae</taxon>
        <taxon>Varicosavirus</taxon>
        <taxon>Varicosavirus artemisiae</taxon>
    </lineage>
</organism>
<evidence type="ECO:0000256" key="2">
    <source>
        <dbReference type="ARBA" id="ARBA00022497"/>
    </source>
</evidence>
<reference evidence="10" key="1">
    <citation type="journal article" date="2022" name="bioRxiv">
        <title>Unlocking the hidden genetic diversity of varicosaviruses, the neglected plant rhabdoviruses.</title>
        <authorList>
            <person name="Bejerman N."/>
            <person name="Dietzgen R.G."/>
            <person name="Debat H."/>
        </authorList>
    </citation>
    <scope>NUCLEOTIDE SEQUENCE</scope>
</reference>
<dbReference type="EMBL" id="BK061742">
    <property type="protein sequence ID" value="DAZ90647.1"/>
    <property type="molecule type" value="Viral_cRNA"/>
</dbReference>
<evidence type="ECO:0000256" key="7">
    <source>
        <dbReference type="ARBA" id="ARBA00023274"/>
    </source>
</evidence>
<evidence type="ECO:0000313" key="10">
    <source>
        <dbReference type="EMBL" id="DAZ90647.1"/>
    </source>
</evidence>
<dbReference type="GO" id="GO:0030430">
    <property type="term" value="C:host cell cytoplasm"/>
    <property type="evidence" value="ECO:0007669"/>
    <property type="project" value="UniProtKB-SubCell"/>
</dbReference>
<keyword evidence="3 9" id="KW-0167">Capsid protein</keyword>
<sequence>MSTNPKALLEEITKLLGSSTVNLDHGDSVRRETNEVERVATINKVTQDSLDQELEELYADAALSIQMPKTSFWGARPDYGAVTGSKDDWPDDMLKNLKTYTLRRYKIEDLCDIGEQAFESIHGEFNKKAIVQLLNLAYNLKDNENVSLMANYDKTLIDPTASIPIKAVSTTTLCMGQLKNMNMDLDHMIRERNKAAESLRRRALGYCYLAASYLRLFSKSVENVKKIHEHLRNKFTNFYKFEFPFDEFHADADVIKEMRNQFDLDDRLRNTLYVILYAGRECKVGKDLKDFLYQIHLNYTGLQPFVLWLKCLSNLKTKCGVFADSLQSPSFEEQIDAVSRLMELEHTKHHKYEKQMWKFARIFDKDFMSVLQIKHCMSFSLTLAHIVALTQSADSRDSPLDIQAFKNASDEEKAESKTIALGAITLVRRAALGPLHAKAANARVIVSKRRRMM</sequence>
<dbReference type="Pfam" id="PF03216">
    <property type="entry name" value="Rhabdo_ncap_2"/>
    <property type="match status" value="1"/>
</dbReference>
<keyword evidence="7 9" id="KW-0687">Ribonucleoprotein</keyword>
<keyword evidence="2 9" id="KW-1139">Helical capsid protein</keyword>
<dbReference type="GO" id="GO:0003723">
    <property type="term" value="F:RNA binding"/>
    <property type="evidence" value="ECO:0007669"/>
    <property type="project" value="UniProtKB-UniRule"/>
</dbReference>
<proteinExistence type="inferred from homology"/>
<evidence type="ECO:0000256" key="8">
    <source>
        <dbReference type="ARBA" id="ARBA00033344"/>
    </source>
</evidence>
<keyword evidence="9" id="KW-1035">Host cytoplasm</keyword>
<comment type="similarity">
    <text evidence="9">Belongs to the nucleorhabdovirus nucleocapsid protein family.</text>
</comment>
<evidence type="ECO:0000256" key="6">
    <source>
        <dbReference type="ARBA" id="ARBA00023086"/>
    </source>
</evidence>
<evidence type="ECO:0000256" key="9">
    <source>
        <dbReference type="RuleBase" id="RU369108"/>
    </source>
</evidence>
<comment type="subcellular location">
    <subcellularLocation>
        <location evidence="9">Virion</location>
    </subcellularLocation>
    <subcellularLocation>
        <location evidence="9">Host cytoplasm</location>
    </subcellularLocation>
</comment>
<name>A0A9N7AAS7_9RHAB</name>
<keyword evidence="4 9" id="KW-0946">Virion</keyword>
<dbReference type="GO" id="GO:0019029">
    <property type="term" value="C:helical viral capsid"/>
    <property type="evidence" value="ECO:0007669"/>
    <property type="project" value="UniProtKB-UniRule"/>
</dbReference>
<dbReference type="GO" id="GO:1990904">
    <property type="term" value="C:ribonucleoprotein complex"/>
    <property type="evidence" value="ECO:0007669"/>
    <property type="project" value="UniProtKB-UniRule"/>
</dbReference>